<dbReference type="OrthoDB" id="6262795at2759"/>
<evidence type="ECO:0000313" key="2">
    <source>
        <dbReference type="EMBL" id="CDS19168.1"/>
    </source>
</evidence>
<name>A0A068WL06_ECHGR</name>
<dbReference type="WBParaSite" id="EgrG_000445700">
    <property type="protein sequence ID" value="EgrG_000445700"/>
    <property type="gene ID" value="EgrG_000445700"/>
</dbReference>
<feature type="transmembrane region" description="Helical" evidence="1">
    <location>
        <begin position="123"/>
        <end position="142"/>
    </location>
</feature>
<feature type="transmembrane region" description="Helical" evidence="1">
    <location>
        <begin position="520"/>
        <end position="540"/>
    </location>
</feature>
<feature type="transmembrane region" description="Helical" evidence="1">
    <location>
        <begin position="59"/>
        <end position="81"/>
    </location>
</feature>
<feature type="transmembrane region" description="Helical" evidence="1">
    <location>
        <begin position="445"/>
        <end position="472"/>
    </location>
</feature>
<proteinExistence type="predicted"/>
<reference evidence="2" key="2">
    <citation type="submission" date="2014-06" db="EMBL/GenBank/DDBJ databases">
        <authorList>
            <person name="Aslett M."/>
        </authorList>
    </citation>
    <scope>NUCLEOTIDE SEQUENCE</scope>
</reference>
<accession>A0A068WL06</accession>
<dbReference type="EMBL" id="LK028579">
    <property type="protein sequence ID" value="CDS19168.1"/>
    <property type="molecule type" value="Genomic_DNA"/>
</dbReference>
<evidence type="ECO:0000256" key="1">
    <source>
        <dbReference type="SAM" id="Phobius"/>
    </source>
</evidence>
<evidence type="ECO:0000313" key="3">
    <source>
        <dbReference type="Proteomes" id="UP000492820"/>
    </source>
</evidence>
<keyword evidence="1" id="KW-0472">Membrane</keyword>
<feature type="transmembrane region" description="Helical" evidence="1">
    <location>
        <begin position="233"/>
        <end position="254"/>
    </location>
</feature>
<feature type="transmembrane region" description="Helical" evidence="1">
    <location>
        <begin position="332"/>
        <end position="358"/>
    </location>
</feature>
<feature type="transmembrane region" description="Helical" evidence="1">
    <location>
        <begin position="205"/>
        <end position="227"/>
    </location>
</feature>
<feature type="transmembrane region" description="Helical" evidence="1">
    <location>
        <begin position="93"/>
        <end position="111"/>
    </location>
</feature>
<protein>
    <submittedName>
        <fullName evidence="2 4">Expressed conserved protein</fullName>
    </submittedName>
</protein>
<reference evidence="4" key="3">
    <citation type="submission" date="2020-10" db="UniProtKB">
        <authorList>
            <consortium name="WormBaseParasite"/>
        </authorList>
    </citation>
    <scope>IDENTIFICATION</scope>
</reference>
<dbReference type="AlphaFoldDB" id="A0A068WL06"/>
<keyword evidence="1" id="KW-1133">Transmembrane helix</keyword>
<sequence>MSSSVFSEVSGRYKLVIDSYLVVLNLIHIMVRIADEGAVPFNAEPTSPILLQRKKKVRLAAFTSSVSLILSWPFPPIILCFQANRRLNFDPRIYTTLITAYLLSGSIKRLLLRRSLSPSFFNAIAPTVLGLVGNGVFMTALYKSDNWNWLSIFFMFGSRLFFGWSTYSAEDYNRRAKNVIKIEREVGIINKRVADMVPDLQDSTFHAGVIVAIVICLILDVCLRFVGPEMTEFYSLLILSGLSTCLSLISVPSLHIAVRSLLNMPAECEGSEQCLSSSRTCPASSNGGGNCAAGDVGGRNGMVSQALTIRNKYIISTVFASLKHHQYPPGQLIMILFSGLLTTGTILFDYLLLPYFVIYLRRNLFTPFPDFFPFPDFILVYGTLFASELLSRTIILEYTNLGDRIMRWSNPSLIGALIVVSALSFFMPAILYWIGSRTAGTANSLFGFCLFVLCVTQGLLKAAHALLGGLLFTKYCDSMTLVPRSVAQTGEQLLGVVRCFFAALLFAVGGAILYHQRFMATMVMVSVVYSLALSTAIAGYTRVYAHDKARQVRIEHPD</sequence>
<organism evidence="2">
    <name type="scientific">Echinococcus granulosus</name>
    <name type="common">Hydatid tapeworm</name>
    <dbReference type="NCBI Taxonomy" id="6210"/>
    <lineage>
        <taxon>Eukaryota</taxon>
        <taxon>Metazoa</taxon>
        <taxon>Spiralia</taxon>
        <taxon>Lophotrochozoa</taxon>
        <taxon>Platyhelminthes</taxon>
        <taxon>Cestoda</taxon>
        <taxon>Eucestoda</taxon>
        <taxon>Cyclophyllidea</taxon>
        <taxon>Taeniidae</taxon>
        <taxon>Echinococcus</taxon>
        <taxon>Echinococcus granulosus group</taxon>
    </lineage>
</organism>
<keyword evidence="1" id="KW-0812">Transmembrane</keyword>
<evidence type="ECO:0000313" key="4">
    <source>
        <dbReference type="WBParaSite" id="EgrG_000445700"/>
    </source>
</evidence>
<reference evidence="2 3" key="1">
    <citation type="journal article" date="2013" name="Nature">
        <title>The genomes of four tapeworm species reveal adaptations to parasitism.</title>
        <authorList>
            <person name="Tsai I.J."/>
            <person name="Zarowiecki M."/>
            <person name="Holroyd N."/>
            <person name="Garciarrubio A."/>
            <person name="Sanchez-Flores A."/>
            <person name="Brooks K.L."/>
            <person name="Tracey A."/>
            <person name="Bobes R.J."/>
            <person name="Fragoso G."/>
            <person name="Sciutto E."/>
            <person name="Aslett M."/>
            <person name="Beasley H."/>
            <person name="Bennett H.M."/>
            <person name="Cai J."/>
            <person name="Camicia F."/>
            <person name="Clark R."/>
            <person name="Cucher M."/>
            <person name="De Silva N."/>
            <person name="Day T.A."/>
            <person name="Deplazes P."/>
            <person name="Estrada K."/>
            <person name="Fernandez C."/>
            <person name="Holland P.W."/>
            <person name="Hou J."/>
            <person name="Hu S."/>
            <person name="Huckvale T."/>
            <person name="Hung S.S."/>
            <person name="Kamenetzky L."/>
            <person name="Keane J.A."/>
            <person name="Kiss F."/>
            <person name="Koziol U."/>
            <person name="Lambert O."/>
            <person name="Liu K."/>
            <person name="Luo X."/>
            <person name="Luo Y."/>
            <person name="Macchiaroli N."/>
            <person name="Nichol S."/>
            <person name="Paps J."/>
            <person name="Parkinson J."/>
            <person name="Pouchkina-Stantcheva N."/>
            <person name="Riddiford N."/>
            <person name="Rosenzvit M."/>
            <person name="Salinas G."/>
            <person name="Wasmuth J.D."/>
            <person name="Zamanian M."/>
            <person name="Zheng Y."/>
            <person name="Cai X."/>
            <person name="Soberon X."/>
            <person name="Olson P.D."/>
            <person name="Laclette J.P."/>
            <person name="Brehm K."/>
            <person name="Berriman M."/>
            <person name="Garciarrubio A."/>
            <person name="Bobes R.J."/>
            <person name="Fragoso G."/>
            <person name="Sanchez-Flores A."/>
            <person name="Estrada K."/>
            <person name="Cevallos M.A."/>
            <person name="Morett E."/>
            <person name="Gonzalez V."/>
            <person name="Portillo T."/>
            <person name="Ochoa-Leyva A."/>
            <person name="Jose M.V."/>
            <person name="Sciutto E."/>
            <person name="Landa A."/>
            <person name="Jimenez L."/>
            <person name="Valdes V."/>
            <person name="Carrero J.C."/>
            <person name="Larralde C."/>
            <person name="Morales-Montor J."/>
            <person name="Limon-Lason J."/>
            <person name="Soberon X."/>
            <person name="Laclette J.P."/>
        </authorList>
    </citation>
    <scope>NUCLEOTIDE SEQUENCE [LARGE SCALE GENOMIC DNA]</scope>
</reference>
<dbReference type="Proteomes" id="UP000492820">
    <property type="component" value="Unassembled WGS sequence"/>
</dbReference>
<feature type="transmembrane region" description="Helical" evidence="1">
    <location>
        <begin position="493"/>
        <end position="514"/>
    </location>
</feature>
<feature type="transmembrane region" description="Helical" evidence="1">
    <location>
        <begin position="413"/>
        <end position="433"/>
    </location>
</feature>
<gene>
    <name evidence="2" type="ORF">EgrG_000445700</name>
</gene>